<evidence type="ECO:0000256" key="2">
    <source>
        <dbReference type="ARBA" id="ARBA00009007"/>
    </source>
</evidence>
<name>A0A1H0NJB9_9HYPH</name>
<comment type="similarity">
    <text evidence="2">Belongs to the phosphatase IpgD/SopB family.</text>
</comment>
<comment type="subcellular location">
    <subcellularLocation>
        <location evidence="1">Secreted</location>
    </subcellularLocation>
</comment>
<organism evidence="7 8">
    <name type="scientific">Aureimonas jatrophae</name>
    <dbReference type="NCBI Taxonomy" id="1166073"/>
    <lineage>
        <taxon>Bacteria</taxon>
        <taxon>Pseudomonadati</taxon>
        <taxon>Pseudomonadota</taxon>
        <taxon>Alphaproteobacteria</taxon>
        <taxon>Hyphomicrobiales</taxon>
        <taxon>Aurantimonadaceae</taxon>
        <taxon>Aureimonas</taxon>
    </lineage>
</organism>
<gene>
    <name evidence="7" type="ORF">SAMN05192530_1235</name>
</gene>
<keyword evidence="8" id="KW-1185">Reference proteome</keyword>
<evidence type="ECO:0000256" key="3">
    <source>
        <dbReference type="ARBA" id="ARBA00022525"/>
    </source>
</evidence>
<evidence type="ECO:0000313" key="8">
    <source>
        <dbReference type="Proteomes" id="UP000198793"/>
    </source>
</evidence>
<dbReference type="AlphaFoldDB" id="A0A1H0NJB9"/>
<dbReference type="InterPro" id="IPR008108">
    <property type="entry name" value="IpgD/SopB"/>
</dbReference>
<protein>
    <submittedName>
        <fullName evidence="7">Phosphatidylinositol-4,5-bisphosphate 4-phosphatase</fullName>
    </submittedName>
</protein>
<evidence type="ECO:0000256" key="6">
    <source>
        <dbReference type="SAM" id="MobiDB-lite"/>
    </source>
</evidence>
<feature type="region of interest" description="Disordered" evidence="6">
    <location>
        <begin position="591"/>
        <end position="612"/>
    </location>
</feature>
<dbReference type="EMBL" id="FNIT01000023">
    <property type="protein sequence ID" value="SDO92784.1"/>
    <property type="molecule type" value="Genomic_DNA"/>
</dbReference>
<dbReference type="STRING" id="1166073.SAMN05192530_1235"/>
<proteinExistence type="inferred from homology"/>
<evidence type="ECO:0000256" key="5">
    <source>
        <dbReference type="ARBA" id="ARBA00023026"/>
    </source>
</evidence>
<dbReference type="GO" id="GO:0005576">
    <property type="term" value="C:extracellular region"/>
    <property type="evidence" value="ECO:0007669"/>
    <property type="project" value="UniProtKB-SubCell"/>
</dbReference>
<reference evidence="7 8" key="1">
    <citation type="submission" date="2016-10" db="EMBL/GenBank/DDBJ databases">
        <authorList>
            <person name="de Groot N.N."/>
        </authorList>
    </citation>
    <scope>NUCLEOTIDE SEQUENCE [LARGE SCALE GENOMIC DNA]</scope>
    <source>
        <strain evidence="8">L7-484,KACC 16230,DSM 25025</strain>
    </source>
</reference>
<dbReference type="RefSeq" id="WP_090677301.1">
    <property type="nucleotide sequence ID" value="NZ_FNIT01000023.1"/>
</dbReference>
<keyword evidence="5" id="KW-0843">Virulence</keyword>
<keyword evidence="4" id="KW-0378">Hydrolase</keyword>
<keyword evidence="3" id="KW-0964">Secreted</keyword>
<evidence type="ECO:0000256" key="1">
    <source>
        <dbReference type="ARBA" id="ARBA00004613"/>
    </source>
</evidence>
<dbReference type="Proteomes" id="UP000198793">
    <property type="component" value="Unassembled WGS sequence"/>
</dbReference>
<sequence length="1007" mass="108926">MSIALDSIRHATGGRLTLEDGQSTAQNKGLSLFGRLRAAARDTDHVWNRLRHGSDAQQHGSIQFKQAFFAALVKSEGLHVARCAAAAHGLPTDWASKPDAMSAKTCRQIMNTAEHLRSYAMRQADAAAESFAGAPGSTATNGLISSTGGVEGRVHSLATMLNAMDRHDGGGEPRTHAAADLKALFLHEVKRDPLYGTRPLGAADLTRIAQNTVKLYNERAAGRLAESHPGLEAFHGLLLSDVCRPDTQDVVNAVRIRLNTTDATSDGLPAENAEFRTAAREALNACSSNAEILREMTFTSAGWQDLAIRLSGRIHDMQDAVAALEALPNPPATTEGKLLQEGLVIDLRHQEELLKGKLAFVNKVAETNPSSEAAIAYSDRLWAEAGAHILRDVRDTIATSNPQAAARLAQVATQMTTSAAQRLNRMERTDQNISHAWEELATVSQSDVQRLRRDLARNPRDPNLNAEHNRLNALRVVSVADREVIETRGTRTNLRPAGPEHPALQAKSRILETLRTELEQAGLPAAEVDRLTGDRSVGDARRRALNENQAWAPVQRDMVVQKNGVTRTYQSVITPARNISPRFERSYDRTTYATDGAPTGRLPGGVSSATKGNHYHARNLKVSELHRADGTGHVTKMIGHGVLDMWDIADADLRKEANERGAAEVIEAALATNDRVLATAHARRRDAAGGPVQPILLTHVSVNLVTPSPIREYTVTRPLVGLAFRKDMTDYQELTYTKEQFRAFEAVSTGAAGAAREVLVADPDDPNRDVAVAARVDTIAFSFAINSLATGTGGAFDVVSGWGKVYEDNRGAMERFIGDLGSRETGVGSEGARPGGFIGSIYSRVDPSDPAQVELASRLRRQTNIVRDLFVSEDFRRGRGDPAKMSREILALQSLAEEALSVMKVDDQAATMSKGCKSDKDRGGVTDVEIKHKLITEEMGGIVVPDARLAGDDQDNYYVVAASSGQFENQQLNTGLMGSKEAGHLKLRIPDAAVRSFLAGLGKFASE</sequence>
<dbReference type="Pfam" id="PF05925">
    <property type="entry name" value="IpgD"/>
    <property type="match status" value="1"/>
</dbReference>
<dbReference type="GO" id="GO:0016791">
    <property type="term" value="F:phosphatase activity"/>
    <property type="evidence" value="ECO:0007669"/>
    <property type="project" value="InterPro"/>
</dbReference>
<evidence type="ECO:0000313" key="7">
    <source>
        <dbReference type="EMBL" id="SDO92784.1"/>
    </source>
</evidence>
<accession>A0A1H0NJB9</accession>
<dbReference type="OrthoDB" id="8435983at2"/>
<evidence type="ECO:0000256" key="4">
    <source>
        <dbReference type="ARBA" id="ARBA00022801"/>
    </source>
</evidence>